<evidence type="ECO:0000313" key="2">
    <source>
        <dbReference type="EMBL" id="KAB8346186.1"/>
    </source>
</evidence>
<keyword evidence="3" id="KW-1185">Reference proteome</keyword>
<feature type="region of interest" description="Disordered" evidence="1">
    <location>
        <begin position="1"/>
        <end position="20"/>
    </location>
</feature>
<dbReference type="AlphaFoldDB" id="A0A5N6KUL2"/>
<gene>
    <name evidence="2" type="ORF">FH972_023232</name>
</gene>
<protein>
    <submittedName>
        <fullName evidence="2">Uncharacterized protein</fullName>
    </submittedName>
</protein>
<organism evidence="2 3">
    <name type="scientific">Carpinus fangiana</name>
    <dbReference type="NCBI Taxonomy" id="176857"/>
    <lineage>
        <taxon>Eukaryota</taxon>
        <taxon>Viridiplantae</taxon>
        <taxon>Streptophyta</taxon>
        <taxon>Embryophyta</taxon>
        <taxon>Tracheophyta</taxon>
        <taxon>Spermatophyta</taxon>
        <taxon>Magnoliopsida</taxon>
        <taxon>eudicotyledons</taxon>
        <taxon>Gunneridae</taxon>
        <taxon>Pentapetalae</taxon>
        <taxon>rosids</taxon>
        <taxon>fabids</taxon>
        <taxon>Fagales</taxon>
        <taxon>Betulaceae</taxon>
        <taxon>Carpinus</taxon>
    </lineage>
</organism>
<dbReference type="Proteomes" id="UP000327013">
    <property type="component" value="Unassembled WGS sequence"/>
</dbReference>
<dbReference type="EMBL" id="VIBQ01000013">
    <property type="protein sequence ID" value="KAB8346186.1"/>
    <property type="molecule type" value="Genomic_DNA"/>
</dbReference>
<accession>A0A5N6KUL2</accession>
<name>A0A5N6KUL2_9ROSI</name>
<proteinExistence type="predicted"/>
<sequence>MAEAEASTPPAPRTGKTMSEALLNEKESGWSFKGRVEGCEAMKGRSMRALYVSQFDMWLGVSTRCEASKPIKSVQNDFTRCRCVRVRERAREVATRGDGWTLSGGGDLLGGECAWAKEAKEDDREVRGQRGARCFRREEESQVDMQIREGARQGRGEIVAASAEEPRPSPHRAVHVWHQPGHSSFPGRGFKICDFRCLRVAAKSSHARIAFASFIAKSVPAVC</sequence>
<evidence type="ECO:0000256" key="1">
    <source>
        <dbReference type="SAM" id="MobiDB-lite"/>
    </source>
</evidence>
<reference evidence="2 3" key="1">
    <citation type="submission" date="2019-06" db="EMBL/GenBank/DDBJ databases">
        <title>A chromosomal-level reference genome of Carpinus fangiana (Coryloideae, Betulaceae).</title>
        <authorList>
            <person name="Yang X."/>
            <person name="Wang Z."/>
            <person name="Zhang L."/>
            <person name="Hao G."/>
            <person name="Liu J."/>
            <person name="Yang Y."/>
        </authorList>
    </citation>
    <scope>NUCLEOTIDE SEQUENCE [LARGE SCALE GENOMIC DNA]</scope>
    <source>
        <strain evidence="2">Cfa_2016G</strain>
        <tissue evidence="2">Leaf</tissue>
    </source>
</reference>
<comment type="caution">
    <text evidence="2">The sequence shown here is derived from an EMBL/GenBank/DDBJ whole genome shotgun (WGS) entry which is preliminary data.</text>
</comment>
<evidence type="ECO:0000313" key="3">
    <source>
        <dbReference type="Proteomes" id="UP000327013"/>
    </source>
</evidence>